<evidence type="ECO:0000256" key="5">
    <source>
        <dbReference type="ARBA" id="ARBA00022705"/>
    </source>
</evidence>
<evidence type="ECO:0000256" key="10">
    <source>
        <dbReference type="ARBA" id="ARBA00023204"/>
    </source>
</evidence>
<dbReference type="InterPro" id="IPR042174">
    <property type="entry name" value="RecF_2"/>
</dbReference>
<keyword evidence="16" id="KW-1185">Reference proteome</keyword>
<evidence type="ECO:0000256" key="2">
    <source>
        <dbReference type="ARBA" id="ARBA00008016"/>
    </source>
</evidence>
<evidence type="ECO:0000256" key="11">
    <source>
        <dbReference type="ARBA" id="ARBA00025401"/>
    </source>
</evidence>
<evidence type="ECO:0000256" key="8">
    <source>
        <dbReference type="ARBA" id="ARBA00022840"/>
    </source>
</evidence>
<keyword evidence="7 12" id="KW-0227">DNA damage</keyword>
<evidence type="ECO:0000256" key="7">
    <source>
        <dbReference type="ARBA" id="ARBA00022763"/>
    </source>
</evidence>
<keyword evidence="6 12" id="KW-0547">Nucleotide-binding</keyword>
<dbReference type="HAMAP" id="MF_00365">
    <property type="entry name" value="RecF"/>
    <property type="match status" value="1"/>
</dbReference>
<comment type="caution">
    <text evidence="15">The sequence shown here is derived from an EMBL/GenBank/DDBJ whole genome shotgun (WGS) entry which is preliminary data.</text>
</comment>
<accession>R9KVS5</accession>
<keyword evidence="9 12" id="KW-0238">DNA-binding</keyword>
<dbReference type="SMART" id="SM00382">
    <property type="entry name" value="AAA"/>
    <property type="match status" value="1"/>
</dbReference>
<dbReference type="SUPFAM" id="SSF52540">
    <property type="entry name" value="P-loop containing nucleoside triphosphate hydrolases"/>
    <property type="match status" value="1"/>
</dbReference>
<dbReference type="AlphaFoldDB" id="R9KVS5"/>
<comment type="subcellular location">
    <subcellularLocation>
        <location evidence="1 12 13">Cytoplasm</location>
    </subcellularLocation>
</comment>
<dbReference type="PATRIC" id="fig|1235794.3.peg.1898"/>
<dbReference type="InterPro" id="IPR001238">
    <property type="entry name" value="DNA-binding_RecF"/>
</dbReference>
<keyword evidence="4 12" id="KW-0963">Cytoplasm</keyword>
<protein>
    <recommendedName>
        <fullName evidence="3 12">DNA replication and repair protein RecF</fullName>
    </recommendedName>
</protein>
<dbReference type="Gene3D" id="1.20.1050.90">
    <property type="entry name" value="RecF/RecN/SMC, N-terminal domain"/>
    <property type="match status" value="1"/>
</dbReference>
<evidence type="ECO:0000256" key="6">
    <source>
        <dbReference type="ARBA" id="ARBA00022741"/>
    </source>
</evidence>
<dbReference type="GO" id="GO:0005737">
    <property type="term" value="C:cytoplasm"/>
    <property type="evidence" value="ECO:0007669"/>
    <property type="project" value="UniProtKB-SubCell"/>
</dbReference>
<dbReference type="Proteomes" id="UP000014204">
    <property type="component" value="Unassembled WGS sequence"/>
</dbReference>
<dbReference type="GO" id="GO:0006302">
    <property type="term" value="P:double-strand break repair"/>
    <property type="evidence" value="ECO:0007669"/>
    <property type="project" value="TreeGrafter"/>
</dbReference>
<feature type="binding site" evidence="12">
    <location>
        <begin position="32"/>
        <end position="39"/>
    </location>
    <ligand>
        <name>ATP</name>
        <dbReference type="ChEBI" id="CHEBI:30616"/>
    </ligand>
</feature>
<reference evidence="15 16" key="1">
    <citation type="submission" date="2013-04" db="EMBL/GenBank/DDBJ databases">
        <title>The Genome Sequence of Enterorhabdus caecimuris B7.</title>
        <authorList>
            <consortium name="The Broad Institute Genomics Platform"/>
            <consortium name="The Broad Institute Genome Sequencing Center for Infectious Disease"/>
            <person name="Earl A."/>
            <person name="Xavier R."/>
            <person name="Elson C."/>
            <person name="Duck W."/>
            <person name="Walker B."/>
            <person name="Young S."/>
            <person name="Zeng Q."/>
            <person name="Gargeya S."/>
            <person name="Fitzgerald M."/>
            <person name="Haas B."/>
            <person name="Abouelleil A."/>
            <person name="Allen A.W."/>
            <person name="Alvarado L."/>
            <person name="Arachchi H.M."/>
            <person name="Berlin A.M."/>
            <person name="Chapman S.B."/>
            <person name="Gainer-Dewar J."/>
            <person name="Goldberg J."/>
            <person name="Griggs A."/>
            <person name="Gujja S."/>
            <person name="Hansen M."/>
            <person name="Howarth C."/>
            <person name="Imamovic A."/>
            <person name="Ireland A."/>
            <person name="Larimer J."/>
            <person name="McCowan C."/>
            <person name="Murphy C."/>
            <person name="Pearson M."/>
            <person name="Poon T.W."/>
            <person name="Priest M."/>
            <person name="Roberts A."/>
            <person name="Saif S."/>
            <person name="Shea T."/>
            <person name="Sisk P."/>
            <person name="Sykes S."/>
            <person name="Wortman J."/>
            <person name="Nusbaum C."/>
            <person name="Birren B."/>
        </authorList>
    </citation>
    <scope>NUCLEOTIDE SEQUENCE [LARGE SCALE GENOMIC DNA]</scope>
    <source>
        <strain evidence="15 16">B7</strain>
    </source>
</reference>
<evidence type="ECO:0000256" key="4">
    <source>
        <dbReference type="ARBA" id="ARBA00022490"/>
    </source>
</evidence>
<dbReference type="NCBIfam" id="TIGR00611">
    <property type="entry name" value="recf"/>
    <property type="match status" value="1"/>
</dbReference>
<dbReference type="PROSITE" id="PS00618">
    <property type="entry name" value="RECF_2"/>
    <property type="match status" value="1"/>
</dbReference>
<dbReference type="InterPro" id="IPR018078">
    <property type="entry name" value="DNA-binding_RecF_CS"/>
</dbReference>
<dbReference type="Gene3D" id="3.40.50.300">
    <property type="entry name" value="P-loop containing nucleotide triphosphate hydrolases"/>
    <property type="match status" value="1"/>
</dbReference>
<dbReference type="OrthoDB" id="9803889at2"/>
<evidence type="ECO:0000256" key="3">
    <source>
        <dbReference type="ARBA" id="ARBA00020170"/>
    </source>
</evidence>
<gene>
    <name evidence="12" type="primary">recF</name>
    <name evidence="15" type="ORF">C811_01925</name>
</gene>
<comment type="function">
    <text evidence="11 12 13">The RecF protein is involved in DNA metabolism; it is required for DNA replication and normal SOS inducibility. RecF binds preferentially to single-stranded, linear DNA. It also seems to bind ATP.</text>
</comment>
<dbReference type="GO" id="GO:0003697">
    <property type="term" value="F:single-stranded DNA binding"/>
    <property type="evidence" value="ECO:0007669"/>
    <property type="project" value="UniProtKB-UniRule"/>
</dbReference>
<dbReference type="EMBL" id="ASSY01000009">
    <property type="protein sequence ID" value="EOS50296.1"/>
    <property type="molecule type" value="Genomic_DNA"/>
</dbReference>
<dbReference type="GO" id="GO:0005524">
    <property type="term" value="F:ATP binding"/>
    <property type="evidence" value="ECO:0007669"/>
    <property type="project" value="UniProtKB-UniRule"/>
</dbReference>
<keyword evidence="5 12" id="KW-0235">DNA replication</keyword>
<dbReference type="Pfam" id="PF02463">
    <property type="entry name" value="SMC_N"/>
    <property type="match status" value="1"/>
</dbReference>
<organism evidence="15 16">
    <name type="scientific">Adlercreutzia caecimuris B7</name>
    <dbReference type="NCBI Taxonomy" id="1235794"/>
    <lineage>
        <taxon>Bacteria</taxon>
        <taxon>Bacillati</taxon>
        <taxon>Actinomycetota</taxon>
        <taxon>Coriobacteriia</taxon>
        <taxon>Eggerthellales</taxon>
        <taxon>Eggerthellaceae</taxon>
        <taxon>Adlercreutzia</taxon>
    </lineage>
</organism>
<evidence type="ECO:0000256" key="13">
    <source>
        <dbReference type="RuleBase" id="RU000578"/>
    </source>
</evidence>
<feature type="domain" description="AAA+ ATPase" evidence="14">
    <location>
        <begin position="24"/>
        <end position="375"/>
    </location>
</feature>
<sequence length="379" mass="42221">MSLRVEQLTFRNFRNYDQLHLSNLGDITVFVGENGIGKTNIVEGVQLLTALTSFRHSTAEHLIRHSCDSARLEARVSDGNRDLTVELLLDEKARKYRLNGKAKRSADLKGLVPSVIFTPDDLELVKGPMTARRTAVDTLGSQVNKNFHTVRRDYEKVVRHKNRLLKDDADSALVAAIDEMLVTVGAQLTCYRAALFARLQGPMSEKYRQISGGRELLETVYAPSWASADIDSLCDGVRARTFTRDEARASLSAALEARAAEERRRARALVGPHADGITFLLDGKNASLYASQGQQRSIVLAYKLAEAAVIEEILDQKPVLLLDDVMSELDGRRREALVEAMERGSQTFITTANLDYFDENMLSRANVVELPYKPQAVEI</sequence>
<dbReference type="GO" id="GO:0000731">
    <property type="term" value="P:DNA synthesis involved in DNA repair"/>
    <property type="evidence" value="ECO:0007669"/>
    <property type="project" value="TreeGrafter"/>
</dbReference>
<comment type="similarity">
    <text evidence="2 12 13">Belongs to the RecF family.</text>
</comment>
<evidence type="ECO:0000256" key="1">
    <source>
        <dbReference type="ARBA" id="ARBA00004496"/>
    </source>
</evidence>
<dbReference type="InterPro" id="IPR003395">
    <property type="entry name" value="RecF/RecN/SMC_N"/>
</dbReference>
<dbReference type="InterPro" id="IPR027417">
    <property type="entry name" value="P-loop_NTPase"/>
</dbReference>
<evidence type="ECO:0000313" key="16">
    <source>
        <dbReference type="Proteomes" id="UP000014204"/>
    </source>
</evidence>
<keyword evidence="10 12" id="KW-0234">DNA repair</keyword>
<evidence type="ECO:0000313" key="15">
    <source>
        <dbReference type="EMBL" id="EOS50296.1"/>
    </source>
</evidence>
<dbReference type="GO" id="GO:0009432">
    <property type="term" value="P:SOS response"/>
    <property type="evidence" value="ECO:0007669"/>
    <property type="project" value="UniProtKB-UniRule"/>
</dbReference>
<name>R9KVS5_9ACTN</name>
<evidence type="ECO:0000256" key="9">
    <source>
        <dbReference type="ARBA" id="ARBA00023125"/>
    </source>
</evidence>
<dbReference type="PANTHER" id="PTHR32182:SF0">
    <property type="entry name" value="DNA REPLICATION AND REPAIR PROTEIN RECF"/>
    <property type="match status" value="1"/>
</dbReference>
<proteinExistence type="inferred from homology"/>
<keyword evidence="12 13" id="KW-0742">SOS response</keyword>
<keyword evidence="8 12" id="KW-0067">ATP-binding</keyword>
<evidence type="ECO:0000259" key="14">
    <source>
        <dbReference type="SMART" id="SM00382"/>
    </source>
</evidence>
<dbReference type="GO" id="GO:0006260">
    <property type="term" value="P:DNA replication"/>
    <property type="evidence" value="ECO:0007669"/>
    <property type="project" value="UniProtKB-UniRule"/>
</dbReference>
<dbReference type="HOGENOM" id="CLU_040267_0_1_11"/>
<evidence type="ECO:0000256" key="12">
    <source>
        <dbReference type="HAMAP-Rule" id="MF_00365"/>
    </source>
</evidence>
<dbReference type="InterPro" id="IPR003593">
    <property type="entry name" value="AAA+_ATPase"/>
</dbReference>
<dbReference type="STRING" id="1235794.C811_01925"/>
<dbReference type="eggNOG" id="COG1195">
    <property type="taxonomic scope" value="Bacteria"/>
</dbReference>
<dbReference type="PANTHER" id="PTHR32182">
    <property type="entry name" value="DNA REPLICATION AND REPAIR PROTEIN RECF"/>
    <property type="match status" value="1"/>
</dbReference>